<feature type="domain" description="Pseudouridine synthase II N-terminal" evidence="6">
    <location>
        <begin position="28"/>
        <end position="183"/>
    </location>
</feature>
<dbReference type="OrthoDB" id="9802309at2"/>
<feature type="domain" description="tRNA pseudouridylate synthase B C-terminal" evidence="8">
    <location>
        <begin position="184"/>
        <end position="224"/>
    </location>
</feature>
<dbReference type="InterPro" id="IPR002501">
    <property type="entry name" value="PsdUridine_synth_N"/>
</dbReference>
<dbReference type="Pfam" id="PF09142">
    <property type="entry name" value="TruB_C"/>
    <property type="match status" value="1"/>
</dbReference>
<comment type="function">
    <text evidence="5">Responsible for synthesis of pseudouridine from uracil-55 in the psi GC loop of transfer RNAs.</text>
</comment>
<comment type="similarity">
    <text evidence="2 5">Belongs to the pseudouridine synthase TruB family. Type 1 subfamily.</text>
</comment>
<feature type="domain" description="tRNA pseudouridine synthase II TruB subfamily 2 C-terminal" evidence="7">
    <location>
        <begin position="244"/>
        <end position="287"/>
    </location>
</feature>
<dbReference type="EC" id="5.4.99.25" evidence="5"/>
<dbReference type="GO" id="GO:0160148">
    <property type="term" value="F:tRNA pseudouridine(55) synthase activity"/>
    <property type="evidence" value="ECO:0007669"/>
    <property type="project" value="UniProtKB-EC"/>
</dbReference>
<sequence length="306" mass="31677">MSEAAPSGILLVDKPQGLTSHDVVARIRRAANTRKVGHAGTLDPMATGLLIVGIGTATRLLTHVVGTDKVYEATIRLGESTVTDDAEGDVVERAEAGVVDAVGDVAIAAGIRTLTGPIEQVPSTVSAIKVDGKRAYARARAGEEVELAARPVTIHEFELRATRRMPGLIDLDVRVACSSGTYIRALARDLGRALGVGGHLTMLRRTSVGPFSVVDATALESLADGSVPVASVLQGPADAAGRLFPVLELDPQQAVDLGHGKKLQVEATEQPGIRAAIGPSGRLVALATVSATGVVRVETGFPNEES</sequence>
<reference evidence="9 10" key="1">
    <citation type="submission" date="2018-09" db="EMBL/GenBank/DDBJ databases">
        <title>Genome sequencing of strain 2DFW10M-5.</title>
        <authorList>
            <person name="Heo J."/>
            <person name="Kim S.-J."/>
            <person name="Kwon S.-W."/>
        </authorList>
    </citation>
    <scope>NUCLEOTIDE SEQUENCE [LARGE SCALE GENOMIC DNA]</scope>
    <source>
        <strain evidence="9 10">2DFW10M-5</strain>
    </source>
</reference>
<evidence type="ECO:0000259" key="6">
    <source>
        <dbReference type="Pfam" id="PF01509"/>
    </source>
</evidence>
<dbReference type="CDD" id="cd02573">
    <property type="entry name" value="PseudoU_synth_EcTruB"/>
    <property type="match status" value="1"/>
</dbReference>
<dbReference type="FunFam" id="3.30.2350.10:FF:000011">
    <property type="entry name" value="tRNA pseudouridine synthase B"/>
    <property type="match status" value="1"/>
</dbReference>
<gene>
    <name evidence="5 9" type="primary">truB</name>
    <name evidence="9" type="ORF">D7I44_13740</name>
</gene>
<dbReference type="HAMAP" id="MF_01080">
    <property type="entry name" value="TruB_bact"/>
    <property type="match status" value="1"/>
</dbReference>
<dbReference type="InterPro" id="IPR036974">
    <property type="entry name" value="PUA_sf"/>
</dbReference>
<dbReference type="SUPFAM" id="SSF55120">
    <property type="entry name" value="Pseudouridine synthase"/>
    <property type="match status" value="1"/>
</dbReference>
<dbReference type="Gene3D" id="3.30.2350.10">
    <property type="entry name" value="Pseudouridine synthase"/>
    <property type="match status" value="1"/>
</dbReference>
<evidence type="ECO:0000256" key="2">
    <source>
        <dbReference type="ARBA" id="ARBA00005642"/>
    </source>
</evidence>
<dbReference type="InterPro" id="IPR014780">
    <property type="entry name" value="tRNA_psdUridine_synth_TruB"/>
</dbReference>
<dbReference type="PANTHER" id="PTHR13767:SF2">
    <property type="entry name" value="PSEUDOURIDYLATE SYNTHASE TRUB1"/>
    <property type="match status" value="1"/>
</dbReference>
<evidence type="ECO:0000256" key="3">
    <source>
        <dbReference type="ARBA" id="ARBA00022694"/>
    </source>
</evidence>
<proteinExistence type="inferred from homology"/>
<dbReference type="Pfam" id="PF01509">
    <property type="entry name" value="TruB_N"/>
    <property type="match status" value="1"/>
</dbReference>
<dbReference type="KEGG" id="gry:D7I44_13740"/>
<keyword evidence="3 5" id="KW-0819">tRNA processing</keyword>
<dbReference type="Pfam" id="PF16198">
    <property type="entry name" value="TruB_C_2"/>
    <property type="match status" value="1"/>
</dbReference>
<dbReference type="GO" id="GO:1990481">
    <property type="term" value="P:mRNA pseudouridine synthesis"/>
    <property type="evidence" value="ECO:0007669"/>
    <property type="project" value="TreeGrafter"/>
</dbReference>
<dbReference type="InterPro" id="IPR015225">
    <property type="entry name" value="tRNA_psdUridine_synth_fam2_C"/>
</dbReference>
<accession>A0A387BK17</accession>
<dbReference type="EMBL" id="CP032624">
    <property type="protein sequence ID" value="AYG04485.1"/>
    <property type="molecule type" value="Genomic_DNA"/>
</dbReference>
<evidence type="ECO:0000256" key="1">
    <source>
        <dbReference type="ARBA" id="ARBA00000385"/>
    </source>
</evidence>
<dbReference type="RefSeq" id="WP_120790015.1">
    <property type="nucleotide sequence ID" value="NZ_CP032624.1"/>
</dbReference>
<dbReference type="GO" id="GO:0003723">
    <property type="term" value="F:RNA binding"/>
    <property type="evidence" value="ECO:0007669"/>
    <property type="project" value="InterPro"/>
</dbReference>
<evidence type="ECO:0000256" key="5">
    <source>
        <dbReference type="HAMAP-Rule" id="MF_01080"/>
    </source>
</evidence>
<dbReference type="AlphaFoldDB" id="A0A387BK17"/>
<dbReference type="InterPro" id="IPR032819">
    <property type="entry name" value="TruB_C"/>
</dbReference>
<protein>
    <recommendedName>
        <fullName evidence="5">tRNA pseudouridine synthase B</fullName>
        <ecNumber evidence="5">5.4.99.25</ecNumber>
    </recommendedName>
    <alternativeName>
        <fullName evidence="5">tRNA pseudouridine(55) synthase</fullName>
        <shortName evidence="5">Psi55 synthase</shortName>
    </alternativeName>
    <alternativeName>
        <fullName evidence="5">tRNA pseudouridylate synthase</fullName>
    </alternativeName>
    <alternativeName>
        <fullName evidence="5">tRNA-uridine isomerase</fullName>
    </alternativeName>
</protein>
<comment type="catalytic activity">
    <reaction evidence="1 5">
        <text>uridine(55) in tRNA = pseudouridine(55) in tRNA</text>
        <dbReference type="Rhea" id="RHEA:42532"/>
        <dbReference type="Rhea" id="RHEA-COMP:10101"/>
        <dbReference type="Rhea" id="RHEA-COMP:10102"/>
        <dbReference type="ChEBI" id="CHEBI:65314"/>
        <dbReference type="ChEBI" id="CHEBI:65315"/>
        <dbReference type="EC" id="5.4.99.25"/>
    </reaction>
</comment>
<dbReference type="PANTHER" id="PTHR13767">
    <property type="entry name" value="TRNA-PSEUDOURIDINE SYNTHASE"/>
    <property type="match status" value="1"/>
</dbReference>
<name>A0A387BK17_9MICO</name>
<evidence type="ECO:0000259" key="8">
    <source>
        <dbReference type="Pfam" id="PF16198"/>
    </source>
</evidence>
<keyword evidence="10" id="KW-1185">Reference proteome</keyword>
<evidence type="ECO:0000313" key="10">
    <source>
        <dbReference type="Proteomes" id="UP000275069"/>
    </source>
</evidence>
<evidence type="ECO:0000256" key="4">
    <source>
        <dbReference type="ARBA" id="ARBA00023235"/>
    </source>
</evidence>
<keyword evidence="4 5" id="KW-0413">Isomerase</keyword>
<evidence type="ECO:0000259" key="7">
    <source>
        <dbReference type="Pfam" id="PF09142"/>
    </source>
</evidence>
<feature type="active site" description="Nucleophile" evidence="5">
    <location>
        <position position="43"/>
    </location>
</feature>
<dbReference type="Proteomes" id="UP000275069">
    <property type="component" value="Chromosome"/>
</dbReference>
<dbReference type="InterPro" id="IPR020103">
    <property type="entry name" value="PsdUridine_synth_cat_dom_sf"/>
</dbReference>
<dbReference type="GO" id="GO:0031119">
    <property type="term" value="P:tRNA pseudouridine synthesis"/>
    <property type="evidence" value="ECO:0007669"/>
    <property type="project" value="UniProtKB-UniRule"/>
</dbReference>
<dbReference type="NCBIfam" id="TIGR00431">
    <property type="entry name" value="TruB"/>
    <property type="match status" value="1"/>
</dbReference>
<evidence type="ECO:0000313" key="9">
    <source>
        <dbReference type="EMBL" id="AYG04485.1"/>
    </source>
</evidence>
<dbReference type="SUPFAM" id="SSF88697">
    <property type="entry name" value="PUA domain-like"/>
    <property type="match status" value="1"/>
</dbReference>
<organism evidence="9 10">
    <name type="scientific">Gryllotalpicola protaetiae</name>
    <dbReference type="NCBI Taxonomy" id="2419771"/>
    <lineage>
        <taxon>Bacteria</taxon>
        <taxon>Bacillati</taxon>
        <taxon>Actinomycetota</taxon>
        <taxon>Actinomycetes</taxon>
        <taxon>Micrococcales</taxon>
        <taxon>Microbacteriaceae</taxon>
        <taxon>Gryllotalpicola</taxon>
    </lineage>
</organism>
<dbReference type="Gene3D" id="2.30.130.10">
    <property type="entry name" value="PUA domain"/>
    <property type="match status" value="1"/>
</dbReference>
<dbReference type="InterPro" id="IPR015947">
    <property type="entry name" value="PUA-like_sf"/>
</dbReference>